<evidence type="ECO:0000313" key="11">
    <source>
        <dbReference type="Proteomes" id="UP000515908"/>
    </source>
</evidence>
<dbReference type="GO" id="GO:0004155">
    <property type="term" value="F:6,7-dihydropteridine reductase activity"/>
    <property type="evidence" value="ECO:0007669"/>
    <property type="project" value="UniProtKB-EC"/>
</dbReference>
<evidence type="ECO:0000256" key="6">
    <source>
        <dbReference type="ARBA" id="ARBA00039153"/>
    </source>
</evidence>
<reference evidence="9" key="1">
    <citation type="journal article" date="2013" name="PLoS ONE">
        <title>Biosynthesis of vitamins and cofactors in bacterium-harbouring trypanosomatids depends on the symbiotic association as revealed by genomic analyses.</title>
        <authorList>
            <person name="Klein C.C."/>
            <person name="Alves J.M."/>
            <person name="Serrano M.G."/>
            <person name="Buck G.A."/>
            <person name="Vasconcelos A.T."/>
            <person name="Sagot M.F."/>
            <person name="Teixeira M.M."/>
            <person name="Camargo E.P."/>
            <person name="Motta M.C."/>
        </authorList>
    </citation>
    <scope>NUCLEOTIDE SEQUENCE</scope>
    <source>
        <strain evidence="9">TCC036E</strain>
    </source>
</reference>
<dbReference type="Gene3D" id="3.40.50.720">
    <property type="entry name" value="NAD(P)-binding Rossmann-like Domain"/>
    <property type="match status" value="1"/>
</dbReference>
<keyword evidence="5" id="KW-0783">Tetrahydrobiopterin biosynthesis</keyword>
<proteinExistence type="inferred from homology"/>
<dbReference type="AlphaFoldDB" id="S9VFW0"/>
<dbReference type="GO" id="GO:0006559">
    <property type="term" value="P:L-phenylalanine catabolic process"/>
    <property type="evidence" value="ECO:0007669"/>
    <property type="project" value="TreeGrafter"/>
</dbReference>
<evidence type="ECO:0000256" key="1">
    <source>
        <dbReference type="ARBA" id="ARBA00006484"/>
    </source>
</evidence>
<gene>
    <name evidence="10" type="ORF">ADEAN_000220800</name>
</gene>
<comment type="subunit">
    <text evidence="2">Homodimer.</text>
</comment>
<dbReference type="PANTHER" id="PTHR15104">
    <property type="entry name" value="DIHYDROPTERIDINE REDUCTASE"/>
    <property type="match status" value="1"/>
</dbReference>
<dbReference type="GO" id="GO:0005737">
    <property type="term" value="C:cytoplasm"/>
    <property type="evidence" value="ECO:0007669"/>
    <property type="project" value="TreeGrafter"/>
</dbReference>
<evidence type="ECO:0000256" key="5">
    <source>
        <dbReference type="ARBA" id="ARBA00023007"/>
    </source>
</evidence>
<dbReference type="EMBL" id="KF160060">
    <property type="protein sequence ID" value="AGU68069.1"/>
    <property type="molecule type" value="Genomic_DNA"/>
</dbReference>
<keyword evidence="4 9" id="KW-0560">Oxidoreductase</keyword>
<dbReference type="GO" id="GO:0070404">
    <property type="term" value="F:NADH binding"/>
    <property type="evidence" value="ECO:0007669"/>
    <property type="project" value="TreeGrafter"/>
</dbReference>
<evidence type="ECO:0000256" key="3">
    <source>
        <dbReference type="ARBA" id="ARBA00022857"/>
    </source>
</evidence>
<dbReference type="EMBL" id="LR877148">
    <property type="protein sequence ID" value="CAD2214757.1"/>
    <property type="molecule type" value="Genomic_DNA"/>
</dbReference>
<dbReference type="OrthoDB" id="1204at2759"/>
<evidence type="ECO:0000256" key="7">
    <source>
        <dbReference type="ARBA" id="ARBA00039520"/>
    </source>
</evidence>
<evidence type="ECO:0000256" key="8">
    <source>
        <dbReference type="ARBA" id="ARBA00041348"/>
    </source>
</evidence>
<accession>S9VFW0</accession>
<keyword evidence="11" id="KW-1185">Reference proteome</keyword>
<evidence type="ECO:0000313" key="9">
    <source>
        <dbReference type="EMBL" id="AGU68069.1"/>
    </source>
</evidence>
<dbReference type="FunFam" id="3.40.50.720:FF:000157">
    <property type="entry name" value="Quinoid dihydropteridine reductase"/>
    <property type="match status" value="1"/>
</dbReference>
<dbReference type="Proteomes" id="UP000515908">
    <property type="component" value="Chromosome 04"/>
</dbReference>
<keyword evidence="3" id="KW-0521">NADP</keyword>
<reference evidence="10 11" key="2">
    <citation type="submission" date="2020-08" db="EMBL/GenBank/DDBJ databases">
        <authorList>
            <person name="Newling K."/>
            <person name="Davey J."/>
            <person name="Forrester S."/>
        </authorList>
    </citation>
    <scope>NUCLEOTIDE SEQUENCE [LARGE SCALE GENOMIC DNA]</scope>
    <source>
        <strain evidence="10">Crithidia deanei Carvalho</strain>
        <strain evidence="11">Crithidia deanei Carvalho (ATCC PRA-265)</strain>
    </source>
</reference>
<protein>
    <recommendedName>
        <fullName evidence="7">Dihydropteridine reductase</fullName>
        <ecNumber evidence="6">1.5.1.34</ecNumber>
    </recommendedName>
    <alternativeName>
        <fullName evidence="8">Quinoid dihydropteridine reductase</fullName>
    </alternativeName>
</protein>
<dbReference type="VEuPathDB" id="TriTrypDB:ADEAN_000220800"/>
<evidence type="ECO:0000313" key="10">
    <source>
        <dbReference type="EMBL" id="CAD2214757.1"/>
    </source>
</evidence>
<name>S9VFW0_9TRYP</name>
<dbReference type="Pfam" id="PF00106">
    <property type="entry name" value="adh_short"/>
    <property type="match status" value="1"/>
</dbReference>
<dbReference type="SUPFAM" id="SSF51735">
    <property type="entry name" value="NAD(P)-binding Rossmann-fold domains"/>
    <property type="match status" value="1"/>
</dbReference>
<sequence length="231" mass="24211">MKTVLILGSSGALGRSTAAFFQSKKWHVLGADIAEAKSSCDKFCLLQADKPIAESQEQLDQFAGNVSGLKAVINLSGGWAGGDISDSSVCATTDLMLKQSVLSSVLASHLFATKADESSLLVLTGASASLQPTPSMIGYGMSKAAVHFLTKSLASDPRLISRGDSVLCILPSTLDTEANRLGMPDADRSSWTPLDDVSSALWKWAEGTDLPASGSLVGFKTQQGKTTRVIQ</sequence>
<comment type="similarity">
    <text evidence="1">Belongs to the short-chain dehydrogenases/reductases (SDR) family.</text>
</comment>
<dbReference type="GO" id="GO:0006729">
    <property type="term" value="P:tetrahydrobiopterin biosynthetic process"/>
    <property type="evidence" value="ECO:0007669"/>
    <property type="project" value="UniProtKB-KW"/>
</dbReference>
<evidence type="ECO:0000256" key="2">
    <source>
        <dbReference type="ARBA" id="ARBA00011738"/>
    </source>
</evidence>
<dbReference type="InterPro" id="IPR002347">
    <property type="entry name" value="SDR_fam"/>
</dbReference>
<dbReference type="PROSITE" id="PS00061">
    <property type="entry name" value="ADH_SHORT"/>
    <property type="match status" value="1"/>
</dbReference>
<dbReference type="InterPro" id="IPR020904">
    <property type="entry name" value="Sc_DH/Rdtase_CS"/>
</dbReference>
<dbReference type="PRINTS" id="PR00081">
    <property type="entry name" value="GDHRDH"/>
</dbReference>
<dbReference type="PANTHER" id="PTHR15104:SF0">
    <property type="entry name" value="DIHYDROPTERIDINE REDUCTASE"/>
    <property type="match status" value="1"/>
</dbReference>
<dbReference type="EC" id="1.5.1.34" evidence="6"/>
<evidence type="ECO:0000256" key="4">
    <source>
        <dbReference type="ARBA" id="ARBA00023002"/>
    </source>
</evidence>
<organism evidence="9">
    <name type="scientific">Angomonas deanei</name>
    <dbReference type="NCBI Taxonomy" id="59799"/>
    <lineage>
        <taxon>Eukaryota</taxon>
        <taxon>Discoba</taxon>
        <taxon>Euglenozoa</taxon>
        <taxon>Kinetoplastea</taxon>
        <taxon>Metakinetoplastina</taxon>
        <taxon>Trypanosomatida</taxon>
        <taxon>Trypanosomatidae</taxon>
        <taxon>Strigomonadinae</taxon>
        <taxon>Angomonas</taxon>
    </lineage>
</organism>
<dbReference type="InterPro" id="IPR036291">
    <property type="entry name" value="NAD(P)-bd_dom_sf"/>
</dbReference>
<dbReference type="GO" id="GO:0070402">
    <property type="term" value="F:NADPH binding"/>
    <property type="evidence" value="ECO:0007669"/>
    <property type="project" value="TreeGrafter"/>
</dbReference>